<accession>A0A0T9MRY2</accession>
<keyword evidence="4" id="KW-0407">Ion channel</keyword>
<dbReference type="Pfam" id="PF02254">
    <property type="entry name" value="TrkA_N"/>
    <property type="match status" value="1"/>
</dbReference>
<feature type="transmembrane region" description="Helical" evidence="2">
    <location>
        <begin position="159"/>
        <end position="180"/>
    </location>
</feature>
<dbReference type="PANTHER" id="PTHR43833">
    <property type="entry name" value="POTASSIUM CHANNEL PROTEIN 2-RELATED-RELATED"/>
    <property type="match status" value="1"/>
</dbReference>
<keyword evidence="4" id="KW-0813">Transport</keyword>
<feature type="transmembrane region" description="Helical" evidence="2">
    <location>
        <begin position="105"/>
        <end position="125"/>
    </location>
</feature>
<dbReference type="PROSITE" id="PS51201">
    <property type="entry name" value="RCK_N"/>
    <property type="match status" value="1"/>
</dbReference>
<evidence type="ECO:0000313" key="4">
    <source>
        <dbReference type="EMBL" id="CNG41284.1"/>
    </source>
</evidence>
<evidence type="ECO:0000313" key="5">
    <source>
        <dbReference type="Proteomes" id="UP000038750"/>
    </source>
</evidence>
<protein>
    <submittedName>
        <fullName evidence="4">Voltage-gated potassium channel</fullName>
    </submittedName>
</protein>
<feature type="transmembrane region" description="Helical" evidence="2">
    <location>
        <begin position="6"/>
        <end position="25"/>
    </location>
</feature>
<reference evidence="4 5" key="1">
    <citation type="submission" date="2015-03" db="EMBL/GenBank/DDBJ databases">
        <authorList>
            <person name="Murphy D."/>
        </authorList>
    </citation>
    <scope>NUCLEOTIDE SEQUENCE [LARGE SCALE GENOMIC DNA]</scope>
    <source>
        <strain evidence="4 5">BR165/97</strain>
    </source>
</reference>
<comment type="subcellular location">
    <subcellularLocation>
        <location evidence="1">Cell membrane</location>
        <topology evidence="1">Multi-pass membrane protein</topology>
    </subcellularLocation>
</comment>
<dbReference type="InterPro" id="IPR050721">
    <property type="entry name" value="Trk_Ktr_HKT_K-transport"/>
</dbReference>
<dbReference type="Proteomes" id="UP000038750">
    <property type="component" value="Unassembled WGS sequence"/>
</dbReference>
<dbReference type="PANTHER" id="PTHR43833:SF11">
    <property type="entry name" value="VOLTAGE-GATED POTASSIUM CHANNEL KCH"/>
    <property type="match status" value="1"/>
</dbReference>
<dbReference type="Pfam" id="PF07885">
    <property type="entry name" value="Ion_trans_2"/>
    <property type="match status" value="1"/>
</dbReference>
<evidence type="ECO:0000256" key="2">
    <source>
        <dbReference type="SAM" id="Phobius"/>
    </source>
</evidence>
<feature type="transmembrane region" description="Helical" evidence="2">
    <location>
        <begin position="131"/>
        <end position="147"/>
    </location>
</feature>
<dbReference type="InterPro" id="IPR003148">
    <property type="entry name" value="RCK_N"/>
</dbReference>
<feature type="transmembrane region" description="Helical" evidence="2">
    <location>
        <begin position="75"/>
        <end position="98"/>
    </location>
</feature>
<dbReference type="AlphaFoldDB" id="A0A0T9MRY2"/>
<keyword evidence="4" id="KW-0406">Ion transport</keyword>
<evidence type="ECO:0000259" key="3">
    <source>
        <dbReference type="PROSITE" id="PS51201"/>
    </source>
</evidence>
<name>A0A0T9MRY2_YERIN</name>
<sequence length="412" mass="45039">MNFPVFLSILNSPITILVTLLMKILQEIKSKVSIPFCLAILVAINGYLVLSPVLLRAISHSTDAINNFNTWKEALSFLELFEIPRFMIGLVLILMAIALSMGTRIAWFFTVLLLVTIVAINLFILKDHNTLTTYSIVIIVALIFYWRDFDYHSLGSGTFFAVVSIASLIVYSMLGTLYMGDEFAPAVTDLPTAFYFAIVCMSTVGFGDIIPHTTLARMFTLTVILSGITVFAASISSIAGPMISNNIKRIVKGRISHVERKNHFIIVGTNSLAANVYNGLRDRGDEVTVVIAAGSQHEFPSDADIIEGDPSAVATLQLAGAAKAKYIIALCNSDADNTFTILAAKEIAGESTKTLALVNESQNMKKVKRVNPDMVFSLPLLGSELLVRTLNGDPINNDLITDMFFGHCQKLD</sequence>
<dbReference type="eggNOG" id="COG1226">
    <property type="taxonomic scope" value="Bacteria"/>
</dbReference>
<dbReference type="GO" id="GO:0006813">
    <property type="term" value="P:potassium ion transport"/>
    <property type="evidence" value="ECO:0007669"/>
    <property type="project" value="InterPro"/>
</dbReference>
<gene>
    <name evidence="4" type="primary">kch</name>
    <name evidence="4" type="ORF">ERS008530_03698</name>
</gene>
<proteinExistence type="predicted"/>
<dbReference type="Gene3D" id="3.40.50.720">
    <property type="entry name" value="NAD(P)-binding Rossmann-like Domain"/>
    <property type="match status" value="1"/>
</dbReference>
<keyword evidence="2" id="KW-0812">Transmembrane</keyword>
<dbReference type="SUPFAM" id="SSF51735">
    <property type="entry name" value="NAD(P)-binding Rossmann-fold domains"/>
    <property type="match status" value="1"/>
</dbReference>
<feature type="domain" description="RCK N-terminal" evidence="3">
    <location>
        <begin position="261"/>
        <end position="376"/>
    </location>
</feature>
<dbReference type="eggNOG" id="COG2898">
    <property type="taxonomic scope" value="Bacteria"/>
</dbReference>
<feature type="transmembrane region" description="Helical" evidence="2">
    <location>
        <begin position="218"/>
        <end position="239"/>
    </location>
</feature>
<keyword evidence="2" id="KW-0472">Membrane</keyword>
<feature type="transmembrane region" description="Helical" evidence="2">
    <location>
        <begin position="192"/>
        <end position="211"/>
    </location>
</feature>
<feature type="transmembrane region" description="Helical" evidence="2">
    <location>
        <begin position="32"/>
        <end position="55"/>
    </location>
</feature>
<dbReference type="InterPro" id="IPR036291">
    <property type="entry name" value="NAD(P)-bd_dom_sf"/>
</dbReference>
<dbReference type="NCBIfam" id="NF007828">
    <property type="entry name" value="PRK10537.1"/>
    <property type="match status" value="1"/>
</dbReference>
<dbReference type="Gene3D" id="1.10.287.70">
    <property type="match status" value="1"/>
</dbReference>
<dbReference type="EMBL" id="CPZJ01000018">
    <property type="protein sequence ID" value="CNG41284.1"/>
    <property type="molecule type" value="Genomic_DNA"/>
</dbReference>
<dbReference type="STRING" id="631.CH53_721"/>
<dbReference type="GO" id="GO:0005886">
    <property type="term" value="C:plasma membrane"/>
    <property type="evidence" value="ECO:0007669"/>
    <property type="project" value="UniProtKB-SubCell"/>
</dbReference>
<organism evidence="4 5">
    <name type="scientific">Yersinia intermedia</name>
    <dbReference type="NCBI Taxonomy" id="631"/>
    <lineage>
        <taxon>Bacteria</taxon>
        <taxon>Pseudomonadati</taxon>
        <taxon>Pseudomonadota</taxon>
        <taxon>Gammaproteobacteria</taxon>
        <taxon>Enterobacterales</taxon>
        <taxon>Yersiniaceae</taxon>
        <taxon>Yersinia</taxon>
    </lineage>
</organism>
<keyword evidence="2" id="KW-1133">Transmembrane helix</keyword>
<dbReference type="SUPFAM" id="SSF81324">
    <property type="entry name" value="Voltage-gated potassium channels"/>
    <property type="match status" value="1"/>
</dbReference>
<dbReference type="GO" id="GO:0034220">
    <property type="term" value="P:monoatomic ion transmembrane transport"/>
    <property type="evidence" value="ECO:0007669"/>
    <property type="project" value="UniProtKB-KW"/>
</dbReference>
<dbReference type="PRINTS" id="PR00169">
    <property type="entry name" value="KCHANNEL"/>
</dbReference>
<evidence type="ECO:0000256" key="1">
    <source>
        <dbReference type="ARBA" id="ARBA00004651"/>
    </source>
</evidence>
<dbReference type="InterPro" id="IPR013099">
    <property type="entry name" value="K_chnl_dom"/>
</dbReference>